<dbReference type="SUPFAM" id="SSF46894">
    <property type="entry name" value="C-terminal effector domain of the bipartite response regulators"/>
    <property type="match status" value="1"/>
</dbReference>
<dbReference type="GO" id="GO:0003677">
    <property type="term" value="F:DNA binding"/>
    <property type="evidence" value="ECO:0007669"/>
    <property type="project" value="InterPro"/>
</dbReference>
<name>A0A9D2K8T6_9BACT</name>
<reference evidence="3" key="1">
    <citation type="journal article" date="2021" name="PeerJ">
        <title>Extensive microbial diversity within the chicken gut microbiome revealed by metagenomics and culture.</title>
        <authorList>
            <person name="Gilroy R."/>
            <person name="Ravi A."/>
            <person name="Getino M."/>
            <person name="Pursley I."/>
            <person name="Horton D.L."/>
            <person name="Alikhan N.F."/>
            <person name="Baker D."/>
            <person name="Gharbi K."/>
            <person name="Hall N."/>
            <person name="Watson M."/>
            <person name="Adriaenssens E.M."/>
            <person name="Foster-Nyarko E."/>
            <person name="Jarju S."/>
            <person name="Secka A."/>
            <person name="Antonio M."/>
            <person name="Oren A."/>
            <person name="Chaudhuri R.R."/>
            <person name="La Ragione R."/>
            <person name="Hildebrand F."/>
            <person name="Pallen M.J."/>
        </authorList>
    </citation>
    <scope>NUCLEOTIDE SEQUENCE</scope>
    <source>
        <strain evidence="3">Gambia16-554</strain>
    </source>
</reference>
<reference evidence="3" key="2">
    <citation type="submission" date="2021-04" db="EMBL/GenBank/DDBJ databases">
        <authorList>
            <person name="Gilroy R."/>
        </authorList>
    </citation>
    <scope>NUCLEOTIDE SEQUENCE</scope>
    <source>
        <strain evidence="3">Gambia16-554</strain>
    </source>
</reference>
<gene>
    <name evidence="3" type="ORF">IAC04_04790</name>
</gene>
<evidence type="ECO:0000256" key="2">
    <source>
        <dbReference type="SAM" id="Phobius"/>
    </source>
</evidence>
<dbReference type="Proteomes" id="UP000824115">
    <property type="component" value="Unassembled WGS sequence"/>
</dbReference>
<dbReference type="PANTHER" id="PTHR10098">
    <property type="entry name" value="RAPSYN-RELATED"/>
    <property type="match status" value="1"/>
</dbReference>
<dbReference type="AlphaFoldDB" id="A0A9D2K8T6"/>
<comment type="caution">
    <text evidence="3">The sequence shown here is derived from an EMBL/GenBank/DDBJ whole genome shotgun (WGS) entry which is preliminary data.</text>
</comment>
<dbReference type="SUPFAM" id="SSF48452">
    <property type="entry name" value="TPR-like"/>
    <property type="match status" value="1"/>
</dbReference>
<evidence type="ECO:0000256" key="1">
    <source>
        <dbReference type="SAM" id="Coils"/>
    </source>
</evidence>
<evidence type="ECO:0000313" key="3">
    <source>
        <dbReference type="EMBL" id="HIZ85788.1"/>
    </source>
</evidence>
<accession>A0A9D2K8T6</accession>
<sequence length="560" mass="64685">MELRRIIQILLLTLLPAVLHAGEQPVVSHALLHLYQDRLNDDRDKAMEYAEQYLYDVDLSSIDTATVRICADLAEWYGTERYIFSKAEHWGAIALNAYRRLGEERLSAVTESKLAKLYYQQYKYHKALKHAVSALKYFEAHDDAESALDLYNLLGAIFYMCGDNSTAQSYMQTYQDLAQELQDSVAIALALNNMAIYCEDTATQHKLTEEAIRICGHTDDTVRLGKIVLNAAGTAIHSGDLRMAGRFLDQSRPLLSNVDLSGYYNYLKASLLYKEGDYAKAADTVARAIDFYSGTEFFTAQSLCWLLSNDIHLALGDTVNAYNALTHYHSIDPALFNVNTYVELFKYQHELIRQSEREAFIKDSHNRIAVASIFALAFIILLSLFLSKWTRDRDRIRRQNHVIRNYQIENQRYENDIRYKTESIEAKKVQQYRASRLASEISDRLRDLNREVKDQDIRNRINSIRNDLQNMEGDRWKPLDKYMPELDSPLMKKLLRHFPNLTVNERRLCVFLNMNLSTKEISDITRQSIQSINTARTRMRSKLGLTGKNISIQEFLSSLE</sequence>
<evidence type="ECO:0008006" key="5">
    <source>
        <dbReference type="Google" id="ProtNLM"/>
    </source>
</evidence>
<dbReference type="InterPro" id="IPR016032">
    <property type="entry name" value="Sig_transdc_resp-reg_C-effctor"/>
</dbReference>
<dbReference type="EMBL" id="DXAW01000089">
    <property type="protein sequence ID" value="HIZ85788.1"/>
    <property type="molecule type" value="Genomic_DNA"/>
</dbReference>
<proteinExistence type="predicted"/>
<keyword evidence="2" id="KW-1133">Transmembrane helix</keyword>
<feature type="transmembrane region" description="Helical" evidence="2">
    <location>
        <begin position="368"/>
        <end position="387"/>
    </location>
</feature>
<organism evidence="3 4">
    <name type="scientific">Candidatus Coprenecus stercoravium</name>
    <dbReference type="NCBI Taxonomy" id="2840735"/>
    <lineage>
        <taxon>Bacteria</taxon>
        <taxon>Pseudomonadati</taxon>
        <taxon>Bacteroidota</taxon>
        <taxon>Bacteroidia</taxon>
        <taxon>Bacteroidales</taxon>
        <taxon>Rikenellaceae</taxon>
        <taxon>Rikenellaceae incertae sedis</taxon>
        <taxon>Candidatus Coprenecus</taxon>
    </lineage>
</organism>
<dbReference type="InterPro" id="IPR011990">
    <property type="entry name" value="TPR-like_helical_dom_sf"/>
</dbReference>
<keyword evidence="2" id="KW-0812">Transmembrane</keyword>
<keyword evidence="2" id="KW-0472">Membrane</keyword>
<keyword evidence="1" id="KW-0175">Coiled coil</keyword>
<dbReference type="GO" id="GO:0006355">
    <property type="term" value="P:regulation of DNA-templated transcription"/>
    <property type="evidence" value="ECO:0007669"/>
    <property type="project" value="InterPro"/>
</dbReference>
<protein>
    <recommendedName>
        <fullName evidence="5">HTH luxR-type domain-containing protein</fullName>
    </recommendedName>
</protein>
<feature type="coiled-coil region" evidence="1">
    <location>
        <begin position="396"/>
        <end position="458"/>
    </location>
</feature>
<dbReference type="Gene3D" id="1.25.40.10">
    <property type="entry name" value="Tetratricopeptide repeat domain"/>
    <property type="match status" value="1"/>
</dbReference>
<evidence type="ECO:0000313" key="4">
    <source>
        <dbReference type="Proteomes" id="UP000824115"/>
    </source>
</evidence>